<organism evidence="3 4">
    <name type="scientific">Halogeometricum borinquense</name>
    <dbReference type="NCBI Taxonomy" id="60847"/>
    <lineage>
        <taxon>Archaea</taxon>
        <taxon>Methanobacteriati</taxon>
        <taxon>Methanobacteriota</taxon>
        <taxon>Stenosarchaea group</taxon>
        <taxon>Halobacteria</taxon>
        <taxon>Halobacteriales</taxon>
        <taxon>Haloferacaceae</taxon>
        <taxon>Halogeometricum</taxon>
    </lineage>
</organism>
<reference evidence="3 4" key="1">
    <citation type="submission" date="2018-12" db="EMBL/GenBank/DDBJ databases">
        <title>Genome analysis provides insights into bioremediation potentialities of Halogeometricum borinquense strain N11.</title>
        <authorList>
            <person name="Najjari A."/>
            <person name="Youssef N."/>
            <person name="Fhoula I."/>
            <person name="Ben Dhia O."/>
            <person name="Mahjoubi M."/>
            <person name="Ouzari H.I."/>
            <person name="Cherif A."/>
        </authorList>
    </citation>
    <scope>NUCLEOTIDE SEQUENCE [LARGE SCALE GENOMIC DNA]</scope>
    <source>
        <strain evidence="3 4">N11</strain>
    </source>
</reference>
<dbReference type="CDD" id="cd05289">
    <property type="entry name" value="MDR_like_2"/>
    <property type="match status" value="1"/>
</dbReference>
<dbReference type="SUPFAM" id="SSF51735">
    <property type="entry name" value="NAD(P)-binding Rossmann-fold domains"/>
    <property type="match status" value="1"/>
</dbReference>
<name>A0A482TDX3_9EURY</name>
<evidence type="ECO:0000313" key="4">
    <source>
        <dbReference type="Proteomes" id="UP000294028"/>
    </source>
</evidence>
<gene>
    <name evidence="3" type="ORF">ELS19_00495</name>
</gene>
<evidence type="ECO:0000313" key="3">
    <source>
        <dbReference type="EMBL" id="RYJ19516.1"/>
    </source>
</evidence>
<dbReference type="GO" id="GO:0016616">
    <property type="term" value="F:oxidoreductase activity, acting on the CH-OH group of donors, NAD or NADP as acceptor"/>
    <property type="evidence" value="ECO:0007669"/>
    <property type="project" value="UniProtKB-ARBA"/>
</dbReference>
<evidence type="ECO:0000256" key="1">
    <source>
        <dbReference type="ARBA" id="ARBA00023002"/>
    </source>
</evidence>
<dbReference type="Pfam" id="PF08240">
    <property type="entry name" value="ADH_N"/>
    <property type="match status" value="1"/>
</dbReference>
<dbReference type="InterPro" id="IPR036291">
    <property type="entry name" value="NAD(P)-bd_dom_sf"/>
</dbReference>
<dbReference type="Proteomes" id="UP000294028">
    <property type="component" value="Unassembled WGS sequence"/>
</dbReference>
<dbReference type="InterPro" id="IPR050700">
    <property type="entry name" value="YIM1/Zinc_Alcohol_DH_Fams"/>
</dbReference>
<dbReference type="GO" id="GO:0044281">
    <property type="term" value="P:small molecule metabolic process"/>
    <property type="evidence" value="ECO:0007669"/>
    <property type="project" value="UniProtKB-ARBA"/>
</dbReference>
<dbReference type="InterPro" id="IPR011032">
    <property type="entry name" value="GroES-like_sf"/>
</dbReference>
<sequence>MNAIRVHEYGDANVLTHEEIPRPEPAADELLVRVHAAGVNPIDWMVREGYADDALDPSLPYVPGWDLSGVVADVGTSVSAFAPGDEVFGLMGMPDPGNAYAEYATVPAEDVVLKSDALTHEEAAAIPMVALTARRALFEVGDVRSGQRVLVHAAAGGVGHIAVQLASHAGASVIGTASERNEGFLRELGVDEFVDYRNQSFEDELSDIDVILDAVGGETLEQSIDVITHGGRIVTLPKPPSQNVVTNARNERNASIDWFSVEPDAAALSEIRTLVENGHLSVTVSDAWPLSEAHAAHRASQRGHVRGKLVLTTDFGAD</sequence>
<protein>
    <submittedName>
        <fullName evidence="3">NADP-dependent oxidoreductase</fullName>
    </submittedName>
</protein>
<dbReference type="RefSeq" id="WP_129783056.1">
    <property type="nucleotide sequence ID" value="NZ_RZHH01000001.1"/>
</dbReference>
<dbReference type="PROSITE" id="PS01162">
    <property type="entry name" value="QOR_ZETA_CRYSTAL"/>
    <property type="match status" value="1"/>
</dbReference>
<dbReference type="GO" id="GO:0030554">
    <property type="term" value="F:adenyl nucleotide binding"/>
    <property type="evidence" value="ECO:0007669"/>
    <property type="project" value="UniProtKB-ARBA"/>
</dbReference>
<dbReference type="Gene3D" id="3.40.50.720">
    <property type="entry name" value="NAD(P)-binding Rossmann-like Domain"/>
    <property type="match status" value="1"/>
</dbReference>
<dbReference type="PANTHER" id="PTHR11695:SF294">
    <property type="entry name" value="RETICULON-4-INTERACTING PROTEIN 1, MITOCHONDRIAL"/>
    <property type="match status" value="1"/>
</dbReference>
<dbReference type="InterPro" id="IPR013154">
    <property type="entry name" value="ADH-like_N"/>
</dbReference>
<proteinExistence type="predicted"/>
<dbReference type="SMART" id="SM00829">
    <property type="entry name" value="PKS_ER"/>
    <property type="match status" value="1"/>
</dbReference>
<dbReference type="Gene3D" id="3.90.180.10">
    <property type="entry name" value="Medium-chain alcohol dehydrogenases, catalytic domain"/>
    <property type="match status" value="1"/>
</dbReference>
<evidence type="ECO:0000259" key="2">
    <source>
        <dbReference type="SMART" id="SM00829"/>
    </source>
</evidence>
<dbReference type="GO" id="GO:0043168">
    <property type="term" value="F:anion binding"/>
    <property type="evidence" value="ECO:0007669"/>
    <property type="project" value="UniProtKB-ARBA"/>
</dbReference>
<feature type="domain" description="Enoyl reductase (ER)" evidence="2">
    <location>
        <begin position="10"/>
        <end position="311"/>
    </location>
</feature>
<keyword evidence="1" id="KW-0560">Oxidoreductase</keyword>
<dbReference type="PANTHER" id="PTHR11695">
    <property type="entry name" value="ALCOHOL DEHYDROGENASE RELATED"/>
    <property type="match status" value="1"/>
</dbReference>
<dbReference type="AlphaFoldDB" id="A0A482TDX3"/>
<dbReference type="SUPFAM" id="SSF50129">
    <property type="entry name" value="GroES-like"/>
    <property type="match status" value="1"/>
</dbReference>
<dbReference type="InterPro" id="IPR020843">
    <property type="entry name" value="ER"/>
</dbReference>
<dbReference type="GO" id="GO:0008270">
    <property type="term" value="F:zinc ion binding"/>
    <property type="evidence" value="ECO:0007669"/>
    <property type="project" value="InterPro"/>
</dbReference>
<dbReference type="EMBL" id="RZHH01000001">
    <property type="protein sequence ID" value="RYJ19516.1"/>
    <property type="molecule type" value="Genomic_DNA"/>
</dbReference>
<dbReference type="InterPro" id="IPR002364">
    <property type="entry name" value="Quin_OxRdtase/zeta-crystal_CS"/>
</dbReference>
<dbReference type="Pfam" id="PF13602">
    <property type="entry name" value="ADH_zinc_N_2"/>
    <property type="match status" value="1"/>
</dbReference>
<comment type="caution">
    <text evidence="3">The sequence shown here is derived from an EMBL/GenBank/DDBJ whole genome shotgun (WGS) entry which is preliminary data.</text>
</comment>
<accession>A0A482TDX3</accession>